<dbReference type="AlphaFoldDB" id="A0A9E7FE84"/>
<reference evidence="2" key="1">
    <citation type="submission" date="2022-05" db="EMBL/GenBank/DDBJ databases">
        <title>The Musa troglodytarum L. genome provides insights into the mechanism of non-climacteric behaviour and enrichment of carotenoids.</title>
        <authorList>
            <person name="Wang J."/>
        </authorList>
    </citation>
    <scope>NUCLEOTIDE SEQUENCE</scope>
    <source>
        <tissue evidence="2">Leaf</tissue>
    </source>
</reference>
<organism evidence="2 3">
    <name type="scientific">Musa troglodytarum</name>
    <name type="common">fe'i banana</name>
    <dbReference type="NCBI Taxonomy" id="320322"/>
    <lineage>
        <taxon>Eukaryota</taxon>
        <taxon>Viridiplantae</taxon>
        <taxon>Streptophyta</taxon>
        <taxon>Embryophyta</taxon>
        <taxon>Tracheophyta</taxon>
        <taxon>Spermatophyta</taxon>
        <taxon>Magnoliopsida</taxon>
        <taxon>Liliopsida</taxon>
        <taxon>Zingiberales</taxon>
        <taxon>Musaceae</taxon>
        <taxon>Musa</taxon>
    </lineage>
</organism>
<evidence type="ECO:0000256" key="1">
    <source>
        <dbReference type="SAM" id="MobiDB-lite"/>
    </source>
</evidence>
<evidence type="ECO:0000313" key="3">
    <source>
        <dbReference type="Proteomes" id="UP001055439"/>
    </source>
</evidence>
<dbReference type="EMBL" id="CP097505">
    <property type="protein sequence ID" value="URD93641.1"/>
    <property type="molecule type" value="Genomic_DNA"/>
</dbReference>
<protein>
    <submittedName>
        <fullName evidence="2">Uncharacterized protein</fullName>
    </submittedName>
</protein>
<feature type="region of interest" description="Disordered" evidence="1">
    <location>
        <begin position="47"/>
        <end position="100"/>
    </location>
</feature>
<sequence>MGAAKHACERLANPMGAVHRLLRKTLPALSLFSILCFEVPIDDHRLPPVNPSSGIRSRVRGMGMPSEPQSRQAPLCCETTATNSGRTRGSRASMWPAPKL</sequence>
<accession>A0A9E7FE84</accession>
<keyword evidence="3" id="KW-1185">Reference proteome</keyword>
<evidence type="ECO:0000313" key="2">
    <source>
        <dbReference type="EMBL" id="URD93641.1"/>
    </source>
</evidence>
<dbReference type="Proteomes" id="UP001055439">
    <property type="component" value="Chromosome 3"/>
</dbReference>
<dbReference type="OrthoDB" id="10608880at2759"/>
<proteinExistence type="predicted"/>
<name>A0A9E7FE84_9LILI</name>
<gene>
    <name evidence="2" type="ORF">MUK42_32722</name>
</gene>